<dbReference type="SUPFAM" id="SSF53167">
    <property type="entry name" value="Purine and uridine phosphorylases"/>
    <property type="match status" value="1"/>
</dbReference>
<comment type="caution">
    <text evidence="5">The sequence shown here is derived from an EMBL/GenBank/DDBJ whole genome shotgun (WGS) entry which is preliminary data.</text>
</comment>
<dbReference type="EC" id="2.4.2.28" evidence="3"/>
<dbReference type="Proteomes" id="UP000215506">
    <property type="component" value="Unassembled WGS sequence"/>
</dbReference>
<dbReference type="HAMAP" id="MF_01963">
    <property type="entry name" value="MTAP"/>
    <property type="match status" value="1"/>
</dbReference>
<comment type="caution">
    <text evidence="3">Lacks conserved residue(s) required for the propagation of feature annotation.</text>
</comment>
<gene>
    <name evidence="5" type="primary">mtnP_1</name>
    <name evidence="3" type="synonym">mtnP</name>
    <name evidence="5" type="ORF">B7C42_02568</name>
</gene>
<feature type="binding site" evidence="3">
    <location>
        <position position="33"/>
    </location>
    <ligand>
        <name>phosphate</name>
        <dbReference type="ChEBI" id="CHEBI:43474"/>
    </ligand>
</feature>
<feature type="binding site" evidence="3">
    <location>
        <begin position="227"/>
        <end position="229"/>
    </location>
    <ligand>
        <name>substrate</name>
    </ligand>
</feature>
<evidence type="ECO:0000256" key="3">
    <source>
        <dbReference type="HAMAP-Rule" id="MF_01963"/>
    </source>
</evidence>
<keyword evidence="1 3" id="KW-0328">Glycosyltransferase</keyword>
<dbReference type="PANTHER" id="PTHR42679:SF2">
    <property type="entry name" value="S-METHYL-5'-THIOADENOSINE PHOSPHORYLASE"/>
    <property type="match status" value="1"/>
</dbReference>
<dbReference type="Gene3D" id="3.40.50.1580">
    <property type="entry name" value="Nucleoside phosphorylase domain"/>
    <property type="match status" value="1"/>
</dbReference>
<proteinExistence type="inferred from homology"/>
<dbReference type="InterPro" id="IPR010044">
    <property type="entry name" value="MTAP"/>
</dbReference>
<dbReference type="UniPathway" id="UPA00904">
    <property type="reaction ID" value="UER00873"/>
</dbReference>
<protein>
    <recommendedName>
        <fullName evidence="3">S-methyl-5'-thioadenosine phosphorylase</fullName>
        <ecNumber evidence="3">2.4.2.28</ecNumber>
    </recommendedName>
    <alternativeName>
        <fullName evidence="3">5'-methylthioadenosine phosphorylase</fullName>
        <shortName evidence="3">MTA phosphorylase</shortName>
        <shortName evidence="3">MTAP</shortName>
    </alternativeName>
</protein>
<dbReference type="AlphaFoldDB" id="A0A231H8U5"/>
<name>A0A231H8U5_9NOCA</name>
<evidence type="ECO:0000256" key="2">
    <source>
        <dbReference type="ARBA" id="ARBA00022679"/>
    </source>
</evidence>
<feature type="binding site" evidence="3">
    <location>
        <position position="203"/>
    </location>
    <ligand>
        <name>substrate</name>
    </ligand>
</feature>
<dbReference type="InterPro" id="IPR035994">
    <property type="entry name" value="Nucleoside_phosphorylase_sf"/>
</dbReference>
<dbReference type="GO" id="GO:0019509">
    <property type="term" value="P:L-methionine salvage from methylthioadenosine"/>
    <property type="evidence" value="ECO:0007669"/>
    <property type="project" value="UniProtKB-UniRule"/>
</dbReference>
<sequence length="287" mass="30640">MWGEAAGAAAAAYARIAGMSSDPRPALAIIGGSGFYDFFGDDATTLEVETPYGVPSAPITVGEVEGRQVAFLPRHGRKHEYSPHTVPYQANMWALRSIGVRRIFAPCAVGSLRADWGPGTVAVPDQLVDRTSGRAQTYFDNGGIHVSFADPYCDDLRSIATRAAVPELPMQSAATMVVVQGPRFSTRAESRWFAGQGWELVNMTGYPEAVLARELEMCYAAIALVTDLDAGLEAGEGVSAAAVFAEFERNLVPFKTLVRRAVAGVEGTETCEHCTVHAGVALPFELP</sequence>
<dbReference type="EMBL" id="NGAF01000004">
    <property type="protein sequence ID" value="OXR45443.1"/>
    <property type="molecule type" value="Genomic_DNA"/>
</dbReference>
<keyword evidence="6" id="KW-1185">Reference proteome</keyword>
<feature type="site" description="Important for substrate specificity" evidence="3">
    <location>
        <position position="240"/>
    </location>
</feature>
<evidence type="ECO:0000313" key="6">
    <source>
        <dbReference type="Proteomes" id="UP000215506"/>
    </source>
</evidence>
<comment type="function">
    <text evidence="3">Catalyzes the reversible phosphorylation of S-methyl-5'-thioadenosine (MTA) to adenine and 5-methylthioribose-1-phosphate. Involved in the breakdown of MTA, a major by-product of polyamine biosynthesis. Responsible for the first step in the methionine salvage pathway after MTA has been generated from S-adenosylmethionine. Has broad substrate specificity with 6-aminopurine nucleosides as preferred substrates.</text>
</comment>
<dbReference type="InterPro" id="IPR000845">
    <property type="entry name" value="Nucleoside_phosphorylase_d"/>
</dbReference>
<comment type="subunit">
    <text evidence="3">Homohexamer. Dimer of a homotrimer.</text>
</comment>
<feature type="binding site" evidence="3">
    <location>
        <position position="204"/>
    </location>
    <ligand>
        <name>phosphate</name>
        <dbReference type="ChEBI" id="CHEBI:43474"/>
    </ligand>
</feature>
<feature type="domain" description="Nucleoside phosphorylase" evidence="4">
    <location>
        <begin position="27"/>
        <end position="239"/>
    </location>
</feature>
<dbReference type="Pfam" id="PF01048">
    <property type="entry name" value="PNP_UDP_1"/>
    <property type="match status" value="1"/>
</dbReference>
<comment type="catalytic activity">
    <reaction evidence="3">
        <text>S-methyl-5'-thioadenosine + phosphate = 5-(methylsulfanyl)-alpha-D-ribose 1-phosphate + adenine</text>
        <dbReference type="Rhea" id="RHEA:11852"/>
        <dbReference type="ChEBI" id="CHEBI:16708"/>
        <dbReference type="ChEBI" id="CHEBI:17509"/>
        <dbReference type="ChEBI" id="CHEBI:43474"/>
        <dbReference type="ChEBI" id="CHEBI:58533"/>
        <dbReference type="EC" id="2.4.2.28"/>
    </reaction>
</comment>
<dbReference type="GO" id="GO:0005829">
    <property type="term" value="C:cytosol"/>
    <property type="evidence" value="ECO:0007669"/>
    <property type="project" value="TreeGrafter"/>
</dbReference>
<evidence type="ECO:0000256" key="1">
    <source>
        <dbReference type="ARBA" id="ARBA00022676"/>
    </source>
</evidence>
<evidence type="ECO:0000259" key="4">
    <source>
        <dbReference type="Pfam" id="PF01048"/>
    </source>
</evidence>
<comment type="pathway">
    <text evidence="3">Amino-acid biosynthesis; L-methionine biosynthesis via salvage pathway; S-methyl-5-thio-alpha-D-ribose 1-phosphate from S-methyl-5'-thioadenosine (phosphorylase route): step 1/1.</text>
</comment>
<dbReference type="NCBIfam" id="TIGR01694">
    <property type="entry name" value="MTAP"/>
    <property type="match status" value="1"/>
</dbReference>
<evidence type="ECO:0000313" key="5">
    <source>
        <dbReference type="EMBL" id="OXR45443.1"/>
    </source>
</evidence>
<organism evidence="5 6">
    <name type="scientific">Nocardia cerradoensis</name>
    <dbReference type="NCBI Taxonomy" id="85688"/>
    <lineage>
        <taxon>Bacteria</taxon>
        <taxon>Bacillati</taxon>
        <taxon>Actinomycetota</taxon>
        <taxon>Actinomycetes</taxon>
        <taxon>Mycobacteriales</taxon>
        <taxon>Nocardiaceae</taxon>
        <taxon>Nocardia</taxon>
    </lineage>
</organism>
<feature type="site" description="Important for substrate specificity" evidence="3">
    <location>
        <position position="185"/>
    </location>
</feature>
<dbReference type="NCBIfam" id="NF005876">
    <property type="entry name" value="PRK07823.1"/>
    <property type="match status" value="1"/>
</dbReference>
<dbReference type="CDD" id="cd09010">
    <property type="entry name" value="MTAP_SsMTAPII_like_MTIP"/>
    <property type="match status" value="1"/>
</dbReference>
<keyword evidence="2 3" id="KW-0808">Transferase</keyword>
<comment type="similarity">
    <text evidence="3">Belongs to the PNP/MTAP phosphorylase family. MTAP subfamily.</text>
</comment>
<dbReference type="PANTHER" id="PTHR42679">
    <property type="entry name" value="S-METHYL-5'-THIOADENOSINE PHOSPHORYLASE"/>
    <property type="match status" value="1"/>
</dbReference>
<reference evidence="5 6" key="1">
    <citation type="submission" date="2017-07" db="EMBL/GenBank/DDBJ databases">
        <title>First draft Genome Sequence of Nocardia cerradoensis isolated from human infection.</title>
        <authorList>
            <person name="Carrasco G."/>
        </authorList>
    </citation>
    <scope>NUCLEOTIDE SEQUENCE [LARGE SCALE GENOMIC DNA]</scope>
    <source>
        <strain evidence="5 6">CNM20130759</strain>
    </source>
</reference>
<feature type="binding site" evidence="3">
    <location>
        <begin position="74"/>
        <end position="75"/>
    </location>
    <ligand>
        <name>phosphate</name>
        <dbReference type="ChEBI" id="CHEBI:43474"/>
    </ligand>
</feature>
<dbReference type="GO" id="GO:0006166">
    <property type="term" value="P:purine ribonucleoside salvage"/>
    <property type="evidence" value="ECO:0007669"/>
    <property type="project" value="UniProtKB-KW"/>
</dbReference>
<keyword evidence="3" id="KW-0660">Purine salvage</keyword>
<dbReference type="GO" id="GO:0017061">
    <property type="term" value="F:S-methyl-5-thioadenosine phosphorylase activity"/>
    <property type="evidence" value="ECO:0007669"/>
    <property type="project" value="UniProtKB-UniRule"/>
</dbReference>
<accession>A0A231H8U5</accession>